<evidence type="ECO:0000313" key="2">
    <source>
        <dbReference type="Proteomes" id="UP001497535"/>
    </source>
</evidence>
<dbReference type="Proteomes" id="UP001497535">
    <property type="component" value="Unassembled WGS sequence"/>
</dbReference>
<organism evidence="1 2">
    <name type="scientific">Meloidogyne enterolobii</name>
    <name type="common">Root-knot nematode worm</name>
    <name type="synonym">Meloidogyne mayaguensis</name>
    <dbReference type="NCBI Taxonomy" id="390850"/>
    <lineage>
        <taxon>Eukaryota</taxon>
        <taxon>Metazoa</taxon>
        <taxon>Ecdysozoa</taxon>
        <taxon>Nematoda</taxon>
        <taxon>Chromadorea</taxon>
        <taxon>Rhabditida</taxon>
        <taxon>Tylenchina</taxon>
        <taxon>Tylenchomorpha</taxon>
        <taxon>Tylenchoidea</taxon>
        <taxon>Meloidogynidae</taxon>
        <taxon>Meloidogyninae</taxon>
        <taxon>Meloidogyne</taxon>
    </lineage>
</organism>
<gene>
    <name evidence="1" type="ORF">MENTE1834_LOCUS8932</name>
</gene>
<protein>
    <submittedName>
        <fullName evidence="1">Uncharacterized protein</fullName>
    </submittedName>
</protein>
<evidence type="ECO:0000313" key="1">
    <source>
        <dbReference type="EMBL" id="CAK5036134.1"/>
    </source>
</evidence>
<proteinExistence type="predicted"/>
<dbReference type="EMBL" id="CAVMJV010000008">
    <property type="protein sequence ID" value="CAK5036134.1"/>
    <property type="molecule type" value="Genomic_DNA"/>
</dbReference>
<sequence length="55" mass="5994">MKHIKLLILIIVFILIIGVSAKRRGFPTRANCPRGSMVYEPGGCCVFADGTRNCG</sequence>
<keyword evidence="2" id="KW-1185">Reference proteome</keyword>
<comment type="caution">
    <text evidence="1">The sequence shown here is derived from an EMBL/GenBank/DDBJ whole genome shotgun (WGS) entry which is preliminary data.</text>
</comment>
<reference evidence="1" key="1">
    <citation type="submission" date="2023-11" db="EMBL/GenBank/DDBJ databases">
        <authorList>
            <person name="Poullet M."/>
        </authorList>
    </citation>
    <scope>NUCLEOTIDE SEQUENCE</scope>
    <source>
        <strain evidence="1">E1834</strain>
    </source>
</reference>
<name>A0ACB0Y8R9_MELEN</name>
<accession>A0ACB0Y8R9</accession>